<name>A4S1B5_OSTLU</name>
<dbReference type="InterPro" id="IPR036511">
    <property type="entry name" value="TGT-like_sf"/>
</dbReference>
<dbReference type="GO" id="GO:0046872">
    <property type="term" value="F:metal ion binding"/>
    <property type="evidence" value="ECO:0007669"/>
    <property type="project" value="UniProtKB-KW"/>
</dbReference>
<keyword evidence="2" id="KW-0808">Transferase</keyword>
<protein>
    <recommendedName>
        <fullName evidence="6">tRNA-guanine(15) transglycosylase-like domain-containing protein</fullName>
    </recommendedName>
</protein>
<evidence type="ECO:0000313" key="7">
    <source>
        <dbReference type="EMBL" id="ABO97628.1"/>
    </source>
</evidence>
<keyword evidence="8" id="KW-1185">Reference proteome</keyword>
<dbReference type="Pfam" id="PF01702">
    <property type="entry name" value="TGT"/>
    <property type="match status" value="1"/>
</dbReference>
<sequence length="437" mass="48177">MRVARVARARGVLDRVARASRCARARDASASARSSASTDARLERAPAASPASPRFRFEVLRASTRSNARAGMIHTPRGTIATPGYVAVGTNAAMKAVRGDALRRAGIDLMFANTYHLMLQPGAATVEAMGGIHAFMGRRGPVITDSGGFQVFSLGTPDRSANAKGKTKELKSRKATKHRRENLLIDVSEEGATFRSYRDGTKMTLTPESSVLSQKQIGADIIIPLDELPPYDIDRETLEESVHRSHRWMTRSLETHLKDVRQQAMYGVVHGGVDRELRRMSVEYLSALPFDGLAIGGSLGRDAAELGALLEFLMPLLPKHLPNHLLGIADMENIEHAVANGVDTFDSCYPTQVARHGTLFTRSRGRINFRRAEFRTSTEPACEECECTLCTKHTLGYLHHLDRANEPLAWSLASEHNLYHMGDKMRRVREGILNGEI</sequence>
<evidence type="ECO:0000256" key="1">
    <source>
        <dbReference type="ARBA" id="ARBA00022676"/>
    </source>
</evidence>
<dbReference type="OMA" id="RRDFYPI"/>
<dbReference type="eggNOG" id="KOG3908">
    <property type="taxonomic scope" value="Eukaryota"/>
</dbReference>
<dbReference type="GO" id="GO:0006400">
    <property type="term" value="P:tRNA modification"/>
    <property type="evidence" value="ECO:0007669"/>
    <property type="project" value="InterPro"/>
</dbReference>
<dbReference type="SUPFAM" id="SSF51713">
    <property type="entry name" value="tRNA-guanine transglycosylase"/>
    <property type="match status" value="1"/>
</dbReference>
<evidence type="ECO:0000256" key="5">
    <source>
        <dbReference type="SAM" id="MobiDB-lite"/>
    </source>
</evidence>
<dbReference type="PANTHER" id="PTHR43468">
    <property type="match status" value="1"/>
</dbReference>
<dbReference type="AlphaFoldDB" id="A4S1B5"/>
<dbReference type="RefSeq" id="XP_001419335.1">
    <property type="nucleotide sequence ID" value="XM_001419298.1"/>
</dbReference>
<evidence type="ECO:0000256" key="4">
    <source>
        <dbReference type="ARBA" id="ARBA00022723"/>
    </source>
</evidence>
<keyword evidence="4" id="KW-0479">Metal-binding</keyword>
<keyword evidence="3" id="KW-0819">tRNA processing</keyword>
<dbReference type="InterPro" id="IPR004803">
    <property type="entry name" value="TGT"/>
</dbReference>
<feature type="domain" description="tRNA-guanine(15) transglycosylase-like" evidence="6">
    <location>
        <begin position="67"/>
        <end position="436"/>
    </location>
</feature>
<accession>A4S1B5</accession>
<proteinExistence type="predicted"/>
<evidence type="ECO:0000313" key="8">
    <source>
        <dbReference type="Proteomes" id="UP000001568"/>
    </source>
</evidence>
<dbReference type="PANTHER" id="PTHR43468:SF1">
    <property type="entry name" value="TRNA-GUANOSINE(34) QUEUINE TRANSGLYCOSYLASE"/>
    <property type="match status" value="1"/>
</dbReference>
<dbReference type="OrthoDB" id="10249838at2759"/>
<feature type="compositionally biased region" description="Low complexity" evidence="5">
    <location>
        <begin position="28"/>
        <end position="49"/>
    </location>
</feature>
<dbReference type="EMBL" id="CP000588">
    <property type="protein sequence ID" value="ABO97628.1"/>
    <property type="molecule type" value="Genomic_DNA"/>
</dbReference>
<dbReference type="GO" id="GO:0008479">
    <property type="term" value="F:tRNA-guanosine(34) queuine transglycosylase activity"/>
    <property type="evidence" value="ECO:0007669"/>
    <property type="project" value="InterPro"/>
</dbReference>
<dbReference type="NCBIfam" id="TIGR00430">
    <property type="entry name" value="Q_tRNA_tgt"/>
    <property type="match status" value="1"/>
</dbReference>
<feature type="region of interest" description="Disordered" evidence="5">
    <location>
        <begin position="24"/>
        <end position="49"/>
    </location>
</feature>
<dbReference type="NCBIfam" id="TIGR00449">
    <property type="entry name" value="tgt_general"/>
    <property type="match status" value="1"/>
</dbReference>
<gene>
    <name evidence="7" type="ORF">OSTLU_42734</name>
</gene>
<evidence type="ECO:0000256" key="3">
    <source>
        <dbReference type="ARBA" id="ARBA00022694"/>
    </source>
</evidence>
<reference evidence="7 8" key="1">
    <citation type="journal article" date="2007" name="Proc. Natl. Acad. Sci. U.S.A.">
        <title>The tiny eukaryote Ostreococcus provides genomic insights into the paradox of plankton speciation.</title>
        <authorList>
            <person name="Palenik B."/>
            <person name="Grimwood J."/>
            <person name="Aerts A."/>
            <person name="Rouze P."/>
            <person name="Salamov A."/>
            <person name="Putnam N."/>
            <person name="Dupont C."/>
            <person name="Jorgensen R."/>
            <person name="Derelle E."/>
            <person name="Rombauts S."/>
            <person name="Zhou K."/>
            <person name="Otillar R."/>
            <person name="Merchant S.S."/>
            <person name="Podell S."/>
            <person name="Gaasterland T."/>
            <person name="Napoli C."/>
            <person name="Gendler K."/>
            <person name="Manuell A."/>
            <person name="Tai V."/>
            <person name="Vallon O."/>
            <person name="Piganeau G."/>
            <person name="Jancek S."/>
            <person name="Heijde M."/>
            <person name="Jabbari K."/>
            <person name="Bowler C."/>
            <person name="Lohr M."/>
            <person name="Robbens S."/>
            <person name="Werner G."/>
            <person name="Dubchak I."/>
            <person name="Pazour G.J."/>
            <person name="Ren Q."/>
            <person name="Paulsen I."/>
            <person name="Delwiche C."/>
            <person name="Schmutz J."/>
            <person name="Rokhsar D."/>
            <person name="Van de Peer Y."/>
            <person name="Moreau H."/>
            <person name="Grigoriev I.V."/>
        </authorList>
    </citation>
    <scope>NUCLEOTIDE SEQUENCE [LARGE SCALE GENOMIC DNA]</scope>
    <source>
        <strain evidence="7 8">CCE9901</strain>
    </source>
</reference>
<dbReference type="STRING" id="436017.A4S1B5"/>
<evidence type="ECO:0000256" key="2">
    <source>
        <dbReference type="ARBA" id="ARBA00022679"/>
    </source>
</evidence>
<evidence type="ECO:0000259" key="6">
    <source>
        <dbReference type="Pfam" id="PF01702"/>
    </source>
</evidence>
<organism evidence="7 8">
    <name type="scientific">Ostreococcus lucimarinus (strain CCE9901)</name>
    <dbReference type="NCBI Taxonomy" id="436017"/>
    <lineage>
        <taxon>Eukaryota</taxon>
        <taxon>Viridiplantae</taxon>
        <taxon>Chlorophyta</taxon>
        <taxon>Mamiellophyceae</taxon>
        <taxon>Mamiellales</taxon>
        <taxon>Bathycoccaceae</taxon>
        <taxon>Ostreococcus</taxon>
    </lineage>
</organism>
<dbReference type="Proteomes" id="UP000001568">
    <property type="component" value="Chromosome 8"/>
</dbReference>
<dbReference type="KEGG" id="olu:OSTLU_42734"/>
<dbReference type="Gramene" id="ABO97628">
    <property type="protein sequence ID" value="ABO97628"/>
    <property type="gene ID" value="OSTLU_42734"/>
</dbReference>
<dbReference type="Gene3D" id="3.20.20.105">
    <property type="entry name" value="Queuine tRNA-ribosyltransferase-like"/>
    <property type="match status" value="1"/>
</dbReference>
<keyword evidence="1" id="KW-0328">Glycosyltransferase</keyword>
<dbReference type="GeneID" id="5003081"/>
<dbReference type="HOGENOM" id="CLU_022060_0_2_1"/>
<dbReference type="InterPro" id="IPR002616">
    <property type="entry name" value="tRNA_ribo_trans-like"/>
</dbReference>